<dbReference type="KEGG" id="pbh:AAW51_5374"/>
<dbReference type="Pfam" id="PF00196">
    <property type="entry name" value="GerE"/>
    <property type="match status" value="1"/>
</dbReference>
<dbReference type="InterPro" id="IPR016032">
    <property type="entry name" value="Sig_transdc_resp-reg_C-effctor"/>
</dbReference>
<dbReference type="InterPro" id="IPR036693">
    <property type="entry name" value="TF_LuxR_autoind-bd_dom_sf"/>
</dbReference>
<dbReference type="Gene3D" id="3.30.450.80">
    <property type="entry name" value="Transcription factor LuxR-like, autoinducer-binding domain"/>
    <property type="match status" value="1"/>
</dbReference>
<dbReference type="AlphaFoldDB" id="A0A0G3BZV0"/>
<dbReference type="PROSITE" id="PS50043">
    <property type="entry name" value="HTH_LUXR_2"/>
    <property type="match status" value="1"/>
</dbReference>
<dbReference type="EMBL" id="CP011371">
    <property type="protein sequence ID" value="AKJ32065.1"/>
    <property type="molecule type" value="Genomic_DNA"/>
</dbReference>
<dbReference type="Gene3D" id="1.10.10.10">
    <property type="entry name" value="Winged helix-like DNA-binding domain superfamily/Winged helix DNA-binding domain"/>
    <property type="match status" value="1"/>
</dbReference>
<accession>A0A0G3BZV0</accession>
<name>A0A0G3BZV0_9BURK</name>
<keyword evidence="7" id="KW-1185">Reference proteome</keyword>
<keyword evidence="3" id="KW-0804">Transcription</keyword>
<dbReference type="InterPro" id="IPR036388">
    <property type="entry name" value="WH-like_DNA-bd_sf"/>
</dbReference>
<dbReference type="CDD" id="cd06170">
    <property type="entry name" value="LuxR_C_like"/>
    <property type="match status" value="1"/>
</dbReference>
<gene>
    <name evidence="6" type="ORF">AAW51_5374</name>
</gene>
<evidence type="ECO:0000256" key="2">
    <source>
        <dbReference type="ARBA" id="ARBA00023125"/>
    </source>
</evidence>
<dbReference type="PANTHER" id="PTHR44688">
    <property type="entry name" value="DNA-BINDING TRANSCRIPTIONAL ACTIVATOR DEVR_DOSR"/>
    <property type="match status" value="1"/>
</dbReference>
<dbReference type="GO" id="GO:0003677">
    <property type="term" value="F:DNA binding"/>
    <property type="evidence" value="ECO:0007669"/>
    <property type="project" value="UniProtKB-KW"/>
</dbReference>
<dbReference type="STRING" id="413882.AAW51_5374"/>
<feature type="domain" description="HTH luxR-type" evidence="5">
    <location>
        <begin position="244"/>
        <end position="309"/>
    </location>
</feature>
<dbReference type="InterPro" id="IPR000792">
    <property type="entry name" value="Tscrpt_reg_LuxR_C"/>
</dbReference>
<evidence type="ECO:0000313" key="7">
    <source>
        <dbReference type="Proteomes" id="UP000035352"/>
    </source>
</evidence>
<dbReference type="SMART" id="SM00421">
    <property type="entry name" value="HTH_LUXR"/>
    <property type="match status" value="1"/>
</dbReference>
<keyword evidence="1" id="KW-0805">Transcription regulation</keyword>
<dbReference type="InterPro" id="IPR005143">
    <property type="entry name" value="TF_LuxR_autoind-bd_dom"/>
</dbReference>
<evidence type="ECO:0000259" key="5">
    <source>
        <dbReference type="PROSITE" id="PS50043"/>
    </source>
</evidence>
<keyword evidence="2" id="KW-0238">DNA-binding</keyword>
<evidence type="ECO:0000256" key="1">
    <source>
        <dbReference type="ARBA" id="ARBA00023015"/>
    </source>
</evidence>
<feature type="region of interest" description="Disordered" evidence="4">
    <location>
        <begin position="28"/>
        <end position="63"/>
    </location>
</feature>
<evidence type="ECO:0000313" key="6">
    <source>
        <dbReference type="EMBL" id="AKJ32065.1"/>
    </source>
</evidence>
<dbReference type="Pfam" id="PF03472">
    <property type="entry name" value="Autoind_bind"/>
    <property type="match status" value="1"/>
</dbReference>
<dbReference type="RefSeq" id="WP_053013943.1">
    <property type="nucleotide sequence ID" value="NZ_CP011371.1"/>
</dbReference>
<evidence type="ECO:0000256" key="4">
    <source>
        <dbReference type="SAM" id="MobiDB-lite"/>
    </source>
</evidence>
<dbReference type="PANTHER" id="PTHR44688:SF16">
    <property type="entry name" value="DNA-BINDING TRANSCRIPTIONAL ACTIVATOR DEVR_DOSR"/>
    <property type="match status" value="1"/>
</dbReference>
<dbReference type="SUPFAM" id="SSF75516">
    <property type="entry name" value="Pheromone-binding domain of LuxR-like quorum-sensing transcription factors"/>
    <property type="match status" value="1"/>
</dbReference>
<dbReference type="OrthoDB" id="9149076at2"/>
<sequence length="311" mass="34228">MGNVMRQELGGAAAMWYDAVMPRAANGASHERSAPLPRAAPASAPPAVMLHDEPPARRLPTRATPGHPSLLTALMGSESPAERQRTVSALVRTLGFEWLGYWRITQVADQAVVPLSFCTTYADRTWAERYFAQAYHEIDPRLQLALRSSLPAVWALDQLQAQANGDLQGSRLRRFVADLAATGMRSGVMFALPVGSSTERHVVSLLSATPGNSWIGDGLLGQVLTLALCLHEFYTRYSALPQVEPGGTPRLTPIQREILACVSQGLGDKEIASRLDLTLHNVDYHMRQLRRRFSVRNRVQLMQAAQSLDLR</sequence>
<dbReference type="GO" id="GO:0006355">
    <property type="term" value="P:regulation of DNA-templated transcription"/>
    <property type="evidence" value="ECO:0007669"/>
    <property type="project" value="InterPro"/>
</dbReference>
<feature type="compositionally biased region" description="Low complexity" evidence="4">
    <location>
        <begin position="34"/>
        <end position="47"/>
    </location>
</feature>
<evidence type="ECO:0000256" key="3">
    <source>
        <dbReference type="ARBA" id="ARBA00023163"/>
    </source>
</evidence>
<protein>
    <recommendedName>
        <fullName evidence="5">HTH luxR-type domain-containing protein</fullName>
    </recommendedName>
</protein>
<dbReference type="SUPFAM" id="SSF46894">
    <property type="entry name" value="C-terminal effector domain of the bipartite response regulators"/>
    <property type="match status" value="1"/>
</dbReference>
<reference evidence="6 7" key="1">
    <citation type="submission" date="2015-05" db="EMBL/GenBank/DDBJ databases">
        <authorList>
            <person name="Tang B."/>
            <person name="Yu Y."/>
        </authorList>
    </citation>
    <scope>NUCLEOTIDE SEQUENCE [LARGE SCALE GENOMIC DNA]</scope>
    <source>
        <strain evidence="6 7">DSM 7029</strain>
    </source>
</reference>
<dbReference type="Proteomes" id="UP000035352">
    <property type="component" value="Chromosome"/>
</dbReference>
<organism evidence="6 7">
    <name type="scientific">Caldimonas brevitalea</name>
    <dbReference type="NCBI Taxonomy" id="413882"/>
    <lineage>
        <taxon>Bacteria</taxon>
        <taxon>Pseudomonadati</taxon>
        <taxon>Pseudomonadota</taxon>
        <taxon>Betaproteobacteria</taxon>
        <taxon>Burkholderiales</taxon>
        <taxon>Sphaerotilaceae</taxon>
        <taxon>Caldimonas</taxon>
    </lineage>
</organism>
<proteinExistence type="predicted"/>